<dbReference type="Proteomes" id="UP000295132">
    <property type="component" value="Unassembled WGS sequence"/>
</dbReference>
<sequence>MSDFLGLFGDDRAQNVENEDRHENNQTSGALQLHKEEVDITKNKVNAGEVVLSKEVVEEQKTVDVPVMHEEVVIKRTKLNNERSDEPISSEETIHIPVSQEEVEVNKYTVTTEEISAAKREVEETRHIEETLKHEEAHVNTTGSVDIISDDSGFEDINHS</sequence>
<keyword evidence="6" id="KW-1185">Reference proteome</keyword>
<dbReference type="RefSeq" id="WP_133340102.1">
    <property type="nucleotide sequence ID" value="NZ_JAVGVR010000001.1"/>
</dbReference>
<gene>
    <name evidence="4" type="ORF">E2K98_28345</name>
    <name evidence="3" type="ORF">RCG21_08575</name>
</gene>
<dbReference type="InterPro" id="IPR019060">
    <property type="entry name" value="DUF2382"/>
</dbReference>
<dbReference type="EMBL" id="SMYO01000032">
    <property type="protein sequence ID" value="TDK55375.1"/>
    <property type="molecule type" value="Genomic_DNA"/>
</dbReference>
<evidence type="ECO:0000259" key="2">
    <source>
        <dbReference type="Pfam" id="PF09557"/>
    </source>
</evidence>
<dbReference type="AlphaFoldDB" id="A0A4R5VJT2"/>
<dbReference type="EMBL" id="JAVGVR010000001">
    <property type="protein sequence ID" value="MDQ6596432.1"/>
    <property type="molecule type" value="Genomic_DNA"/>
</dbReference>
<reference evidence="3" key="2">
    <citation type="submission" date="2023-08" db="EMBL/GenBank/DDBJ databases">
        <title>Nitrogen cycling bacteria in agricultural field soils.</title>
        <authorList>
            <person name="Jang J."/>
        </authorList>
    </citation>
    <scope>NUCLEOTIDE SEQUENCE</scope>
    <source>
        <strain evidence="3">PS3-36</strain>
    </source>
</reference>
<feature type="domain" description="DUF2382" evidence="2">
    <location>
        <begin position="31"/>
        <end position="139"/>
    </location>
</feature>
<comment type="caution">
    <text evidence="4">The sequence shown here is derived from an EMBL/GenBank/DDBJ whole genome shotgun (WGS) entry which is preliminary data.</text>
</comment>
<dbReference type="InterPro" id="IPR052967">
    <property type="entry name" value="Stress_Response_Assoc"/>
</dbReference>
<proteinExistence type="predicted"/>
<dbReference type="PANTHER" id="PTHR38463">
    <property type="entry name" value="STRESS RESPONSE PROTEIN YSNF"/>
    <property type="match status" value="1"/>
</dbReference>
<reference evidence="4 5" key="1">
    <citation type="submission" date="2019-03" db="EMBL/GenBank/DDBJ databases">
        <title>Bacillus niacini sp. nov. a Nicotinate-Metabolizing Mesophile Isolated from Soil.</title>
        <authorList>
            <person name="Zhang G."/>
        </authorList>
    </citation>
    <scope>NUCLEOTIDE SEQUENCE [LARGE SCALE GENOMIC DNA]</scope>
    <source>
        <strain evidence="4 5">WN066</strain>
    </source>
</reference>
<evidence type="ECO:0000313" key="3">
    <source>
        <dbReference type="EMBL" id="MDQ6596432.1"/>
    </source>
</evidence>
<evidence type="ECO:0000313" key="5">
    <source>
        <dbReference type="Proteomes" id="UP000295132"/>
    </source>
</evidence>
<accession>A0A4R5VJT2</accession>
<dbReference type="Pfam" id="PF09557">
    <property type="entry name" value="DUF2382"/>
    <property type="match status" value="1"/>
</dbReference>
<feature type="region of interest" description="Disordered" evidence="1">
    <location>
        <begin position="1"/>
        <end position="31"/>
    </location>
</feature>
<evidence type="ECO:0000313" key="6">
    <source>
        <dbReference type="Proteomes" id="UP001178888"/>
    </source>
</evidence>
<feature type="compositionally biased region" description="Basic and acidic residues" evidence="1">
    <location>
        <begin position="9"/>
        <end position="24"/>
    </location>
</feature>
<name>A0A4R5VJT2_9BACI</name>
<dbReference type="NCBIfam" id="TIGR02271">
    <property type="entry name" value="YsnF/AvaK domain"/>
    <property type="match status" value="1"/>
</dbReference>
<dbReference type="Proteomes" id="UP001178888">
    <property type="component" value="Unassembled WGS sequence"/>
</dbReference>
<dbReference type="PANTHER" id="PTHR38463:SF1">
    <property type="entry name" value="STRESS RESPONSE PROTEIN YSNF"/>
    <property type="match status" value="1"/>
</dbReference>
<evidence type="ECO:0000313" key="4">
    <source>
        <dbReference type="EMBL" id="TDK55375.1"/>
    </source>
</evidence>
<protein>
    <submittedName>
        <fullName evidence="4">YsnF/AvaK domain-containing protein</fullName>
    </submittedName>
</protein>
<evidence type="ECO:0000256" key="1">
    <source>
        <dbReference type="SAM" id="MobiDB-lite"/>
    </source>
</evidence>
<organism evidence="4 5">
    <name type="scientific">Bacillus salipaludis</name>
    <dbReference type="NCBI Taxonomy" id="2547811"/>
    <lineage>
        <taxon>Bacteria</taxon>
        <taxon>Bacillati</taxon>
        <taxon>Bacillota</taxon>
        <taxon>Bacilli</taxon>
        <taxon>Bacillales</taxon>
        <taxon>Bacillaceae</taxon>
        <taxon>Bacillus</taxon>
    </lineage>
</organism>